<reference evidence="2" key="2">
    <citation type="journal article" date="2023" name="Int. J. Mol. Sci.">
        <title>De Novo Assembly and Annotation of 11 Diverse Shrub Willow (Salix) Genomes Reveals Novel Gene Organization in Sex-Linked Regions.</title>
        <authorList>
            <person name="Hyden B."/>
            <person name="Feng K."/>
            <person name="Yates T.B."/>
            <person name="Jawdy S."/>
            <person name="Cereghino C."/>
            <person name="Smart L.B."/>
            <person name="Muchero W."/>
        </authorList>
    </citation>
    <scope>NUCLEOTIDE SEQUENCE [LARGE SCALE GENOMIC DNA]</scope>
    <source>
        <tissue evidence="2">Shoot tip</tissue>
    </source>
</reference>
<dbReference type="AlphaFoldDB" id="A0A9Q0QJL9"/>
<gene>
    <name evidence="2" type="ORF">OIU85_028190</name>
</gene>
<dbReference type="PANTHER" id="PTHR36608">
    <property type="entry name" value="POLYPHENOL OXIDASE C, CHLOROPLASTIC-LIKE"/>
    <property type="match status" value="1"/>
</dbReference>
<evidence type="ECO:0000313" key="2">
    <source>
        <dbReference type="EMBL" id="KAJ6707892.1"/>
    </source>
</evidence>
<dbReference type="OrthoDB" id="1915073at2759"/>
<evidence type="ECO:0000259" key="1">
    <source>
        <dbReference type="Pfam" id="PF12143"/>
    </source>
</evidence>
<name>A0A9Q0QJL9_SALVM</name>
<proteinExistence type="predicted"/>
<dbReference type="Pfam" id="PF12143">
    <property type="entry name" value="PPO1_KFDV"/>
    <property type="match status" value="1"/>
</dbReference>
<dbReference type="PANTHER" id="PTHR36608:SF2">
    <property type="entry name" value="POLYPHENOL OXIDASE C-TERMINAL DOMAIN-CONTAINING PROTEIN"/>
    <property type="match status" value="1"/>
</dbReference>
<evidence type="ECO:0000313" key="3">
    <source>
        <dbReference type="Proteomes" id="UP001151529"/>
    </source>
</evidence>
<keyword evidence="3" id="KW-1185">Reference proteome</keyword>
<protein>
    <submittedName>
        <fullName evidence="2">AUREUSIDIN SYNTHASE-LIKE</fullName>
    </submittedName>
</protein>
<organism evidence="2 3">
    <name type="scientific">Salix viminalis</name>
    <name type="common">Common osier</name>
    <name type="synonym">Basket willow</name>
    <dbReference type="NCBI Taxonomy" id="40686"/>
    <lineage>
        <taxon>Eukaryota</taxon>
        <taxon>Viridiplantae</taxon>
        <taxon>Streptophyta</taxon>
        <taxon>Embryophyta</taxon>
        <taxon>Tracheophyta</taxon>
        <taxon>Spermatophyta</taxon>
        <taxon>Magnoliopsida</taxon>
        <taxon>eudicotyledons</taxon>
        <taxon>Gunneridae</taxon>
        <taxon>Pentapetalae</taxon>
        <taxon>rosids</taxon>
        <taxon>fabids</taxon>
        <taxon>Malpighiales</taxon>
        <taxon>Salicaceae</taxon>
        <taxon>Saliceae</taxon>
        <taxon>Salix</taxon>
    </lineage>
</organism>
<feature type="domain" description="Polyphenol oxidase C-terminal" evidence="1">
    <location>
        <begin position="55"/>
        <end position="152"/>
    </location>
</feature>
<reference evidence="2" key="1">
    <citation type="submission" date="2022-11" db="EMBL/GenBank/DDBJ databases">
        <authorList>
            <person name="Hyden B.L."/>
            <person name="Feng K."/>
            <person name="Yates T."/>
            <person name="Jawdy S."/>
            <person name="Smart L.B."/>
            <person name="Muchero W."/>
        </authorList>
    </citation>
    <scope>NUCLEOTIDE SEQUENCE</scope>
    <source>
        <tissue evidence="2">Shoot tip</tissue>
    </source>
</reference>
<comment type="caution">
    <text evidence="2">The sequence shown here is derived from an EMBL/GenBank/DDBJ whole genome shotgun (WGS) entry which is preliminary data.</text>
</comment>
<dbReference type="GO" id="GO:0004097">
    <property type="term" value="F:catechol oxidase activity"/>
    <property type="evidence" value="ECO:0007669"/>
    <property type="project" value="InterPro"/>
</dbReference>
<sequence length="154" mass="17377">MKDCICIALKRPGLGKVNIPLPFLFERLELTCRSVGFSENGNKEMGPGCAWDDIPEERYVKFDVYVNVVNETIMNPRFREFAGTFVHIDPGVIRVAREANLETLRKKTDLKLGISELLEDLEADGDDIIWVTSVSRSKGCINAIVDGLRIEYIN</sequence>
<dbReference type="InterPro" id="IPR022740">
    <property type="entry name" value="Polyphenol_oxidase_C"/>
</dbReference>
<dbReference type="Proteomes" id="UP001151529">
    <property type="component" value="Chromosome 4"/>
</dbReference>
<accession>A0A9Q0QJL9</accession>
<dbReference type="EMBL" id="JAPFFL010000008">
    <property type="protein sequence ID" value="KAJ6707892.1"/>
    <property type="molecule type" value="Genomic_DNA"/>
</dbReference>